<sequence>MRESIPVIRLRSKYGRSVARDGVVLCFFMRSSHHEVAPAVWRALQAYRRATPPQSLAWYGSDDGDTLPLDDKGWAHIRWQILERKGAAACYVDLEEDASEVGGYHFEYRGRQLDDPNFSHDESWTSGVSFTFPTEYLMERGPGHLRTLVLELARELPFSFGYASLAVISPHGMWYAARWELLPLLSRYLGLDLYHLEDTSRVIGTRARGAYWLTFLGQPLLGQLGGPEALHQKLPFPDVSFQPLDGDRLLITLTEWPETIDTEKKFYPAQYRELALLLEPFFLEERTGWFSLDKEPLRRWMRRLCQ</sequence>
<evidence type="ECO:0000313" key="1">
    <source>
        <dbReference type="EMBL" id="KFE66491.1"/>
    </source>
</evidence>
<proteinExistence type="predicted"/>
<dbReference type="InterPro" id="IPR021815">
    <property type="entry name" value="TsiV"/>
</dbReference>
<organism evidence="1 2">
    <name type="scientific">Hyalangium minutum</name>
    <dbReference type="NCBI Taxonomy" id="394096"/>
    <lineage>
        <taxon>Bacteria</taxon>
        <taxon>Pseudomonadati</taxon>
        <taxon>Myxococcota</taxon>
        <taxon>Myxococcia</taxon>
        <taxon>Myxococcales</taxon>
        <taxon>Cystobacterineae</taxon>
        <taxon>Archangiaceae</taxon>
        <taxon>Hyalangium</taxon>
    </lineage>
</organism>
<protein>
    <recommendedName>
        <fullName evidence="3">DUF3396 domain-containing protein</fullName>
    </recommendedName>
</protein>
<dbReference type="AlphaFoldDB" id="A0A085WFM8"/>
<dbReference type="Pfam" id="PF11876">
    <property type="entry name" value="TsiV"/>
    <property type="match status" value="1"/>
</dbReference>
<dbReference type="RefSeq" id="WP_044192382.1">
    <property type="nucleotide sequence ID" value="NZ_JMCB01000010.1"/>
</dbReference>
<comment type="caution">
    <text evidence="1">The sequence shown here is derived from an EMBL/GenBank/DDBJ whole genome shotgun (WGS) entry which is preliminary data.</text>
</comment>
<reference evidence="1 2" key="1">
    <citation type="submission" date="2014-04" db="EMBL/GenBank/DDBJ databases">
        <title>Genome assembly of Hyalangium minutum DSM 14724.</title>
        <authorList>
            <person name="Sharma G."/>
            <person name="Subramanian S."/>
        </authorList>
    </citation>
    <scope>NUCLEOTIDE SEQUENCE [LARGE SCALE GENOMIC DNA]</scope>
    <source>
        <strain evidence="1 2">DSM 14724</strain>
    </source>
</reference>
<evidence type="ECO:0008006" key="3">
    <source>
        <dbReference type="Google" id="ProtNLM"/>
    </source>
</evidence>
<gene>
    <name evidence="1" type="ORF">DB31_0964</name>
</gene>
<dbReference type="STRING" id="394096.DB31_0964"/>
<dbReference type="EMBL" id="JMCB01000010">
    <property type="protein sequence ID" value="KFE66491.1"/>
    <property type="molecule type" value="Genomic_DNA"/>
</dbReference>
<name>A0A085WFM8_9BACT</name>
<evidence type="ECO:0000313" key="2">
    <source>
        <dbReference type="Proteomes" id="UP000028725"/>
    </source>
</evidence>
<accession>A0A085WFM8</accession>
<dbReference type="Proteomes" id="UP000028725">
    <property type="component" value="Unassembled WGS sequence"/>
</dbReference>
<keyword evidence="2" id="KW-1185">Reference proteome</keyword>
<dbReference type="PATRIC" id="fig|394096.3.peg.5311"/>